<reference evidence="1" key="1">
    <citation type="submission" date="2021-08" db="EMBL/GenBank/DDBJ databases">
        <title>Hoeflea bacterium WL0058 sp. nov., isolated from the sediment.</title>
        <authorList>
            <person name="Wang L."/>
            <person name="Zhang D."/>
        </authorList>
    </citation>
    <scope>NUCLEOTIDE SEQUENCE</scope>
    <source>
        <strain evidence="1">WL0058</strain>
    </source>
</reference>
<dbReference type="RefSeq" id="WP_220229387.1">
    <property type="nucleotide sequence ID" value="NZ_JAICBX010000002.1"/>
</dbReference>
<comment type="caution">
    <text evidence="1">The sequence shown here is derived from an EMBL/GenBank/DDBJ whole genome shotgun (WGS) entry which is preliminary data.</text>
</comment>
<protein>
    <submittedName>
        <fullName evidence="1">Uncharacterized protein</fullName>
    </submittedName>
</protein>
<dbReference type="EMBL" id="JAICBX010000002">
    <property type="protein sequence ID" value="MBW8637275.1"/>
    <property type="molecule type" value="Genomic_DNA"/>
</dbReference>
<name>A0AAE2ZM92_9HYPH</name>
<organism evidence="1 2">
    <name type="scientific">Flavimaribacter sediminis</name>
    <dbReference type="NCBI Taxonomy" id="2865987"/>
    <lineage>
        <taxon>Bacteria</taxon>
        <taxon>Pseudomonadati</taxon>
        <taxon>Pseudomonadota</taxon>
        <taxon>Alphaproteobacteria</taxon>
        <taxon>Hyphomicrobiales</taxon>
        <taxon>Rhizobiaceae</taxon>
        <taxon>Flavimaribacter</taxon>
    </lineage>
</organism>
<keyword evidence="2" id="KW-1185">Reference proteome</keyword>
<proteinExistence type="predicted"/>
<dbReference type="AlphaFoldDB" id="A0AAE2ZM92"/>
<evidence type="ECO:0000313" key="1">
    <source>
        <dbReference type="EMBL" id="MBW8637275.1"/>
    </source>
</evidence>
<evidence type="ECO:0000313" key="2">
    <source>
        <dbReference type="Proteomes" id="UP001196509"/>
    </source>
</evidence>
<gene>
    <name evidence="1" type="ORF">K1W69_08750</name>
</gene>
<accession>A0AAE2ZM92</accession>
<sequence length="60" mass="6467">MPASMNSFDQEDYRLWAIHGSPEELVNKVTIGAVFGVRVAIVTCPVDGAPLAIPLTGRQK</sequence>
<dbReference type="Proteomes" id="UP001196509">
    <property type="component" value="Unassembled WGS sequence"/>
</dbReference>